<evidence type="ECO:0000313" key="9">
    <source>
        <dbReference type="Proteomes" id="UP000467201"/>
    </source>
</evidence>
<dbReference type="PROSITE" id="PS50921">
    <property type="entry name" value="ANTAR"/>
    <property type="match status" value="1"/>
</dbReference>
<dbReference type="InterPro" id="IPR029016">
    <property type="entry name" value="GAF-like_dom_sf"/>
</dbReference>
<proteinExistence type="predicted"/>
<evidence type="ECO:0000256" key="3">
    <source>
        <dbReference type="ARBA" id="ARBA00023015"/>
    </source>
</evidence>
<dbReference type="STRING" id="126673.AWC01_14975"/>
<dbReference type="SMART" id="SM01012">
    <property type="entry name" value="ANTAR"/>
    <property type="match status" value="1"/>
</dbReference>
<keyword evidence="4" id="KW-0804">Transcription</keyword>
<evidence type="ECO:0000313" key="7">
    <source>
        <dbReference type="EMBL" id="ORV37945.1"/>
    </source>
</evidence>
<dbReference type="InterPro" id="IPR005561">
    <property type="entry name" value="ANTAR"/>
</dbReference>
<reference evidence="6 9" key="2">
    <citation type="journal article" date="2019" name="Emerg. Microbes Infect.">
        <title>Comprehensive subspecies identification of 175 nontuberculous mycobacteria species based on 7547 genomic profiles.</title>
        <authorList>
            <person name="Matsumoto Y."/>
            <person name="Kinjo T."/>
            <person name="Motooka D."/>
            <person name="Nabeya D."/>
            <person name="Jung N."/>
            <person name="Uechi K."/>
            <person name="Horii T."/>
            <person name="Iida T."/>
            <person name="Fujita J."/>
            <person name="Nakamura S."/>
        </authorList>
    </citation>
    <scope>NUCLEOTIDE SEQUENCE [LARGE SCALE GENOMIC DNA]</scope>
    <source>
        <strain evidence="6 9">JCM 12405</strain>
    </source>
</reference>
<reference evidence="6" key="3">
    <citation type="submission" date="2020-02" db="EMBL/GenBank/DDBJ databases">
        <authorList>
            <person name="Matsumoto Y."/>
            <person name="Motooka D."/>
            <person name="Nakamura S."/>
        </authorList>
    </citation>
    <scope>NUCLEOTIDE SEQUENCE</scope>
    <source>
        <strain evidence="6">JCM 12405</strain>
    </source>
</reference>
<keyword evidence="3" id="KW-0805">Transcription regulation</keyword>
<dbReference type="Pfam" id="PF03861">
    <property type="entry name" value="ANTAR"/>
    <property type="match status" value="1"/>
</dbReference>
<evidence type="ECO:0000313" key="8">
    <source>
        <dbReference type="Proteomes" id="UP000193564"/>
    </source>
</evidence>
<dbReference type="GO" id="GO:0016301">
    <property type="term" value="F:kinase activity"/>
    <property type="evidence" value="ECO:0007669"/>
    <property type="project" value="UniProtKB-KW"/>
</dbReference>
<evidence type="ECO:0000313" key="6">
    <source>
        <dbReference type="EMBL" id="BBZ06247.1"/>
    </source>
</evidence>
<gene>
    <name evidence="7" type="ORF">AWC01_14975</name>
    <name evidence="6" type="ORF">MDOR_04160</name>
</gene>
<dbReference type="InterPro" id="IPR003018">
    <property type="entry name" value="GAF"/>
</dbReference>
<dbReference type="SMART" id="SM00065">
    <property type="entry name" value="GAF"/>
    <property type="match status" value="1"/>
</dbReference>
<dbReference type="Pfam" id="PF13185">
    <property type="entry name" value="GAF_2"/>
    <property type="match status" value="1"/>
</dbReference>
<dbReference type="Gene3D" id="3.30.450.40">
    <property type="match status" value="1"/>
</dbReference>
<sequence>MATESGHQPALIASMRELTENFVDEADLDQTLGRVTAAAVELIDGVDYADVLLIDGGRFRSVAPTDAIVSDLDELQMRTEQGPCLEAAEDHTAIRSPDLEQDPRWPAFSSAAVAAGVRSLVSFQLFVQRGPSGALNLLSRSPHAIDSEGEALGALLATHAAIAIMAANKHRQYRSAIASRDEIGQAKGILMKEFSIDAVRAFELMVRLSQDSNTPVRVIARRVIDSL</sequence>
<reference evidence="7 8" key="1">
    <citation type="submission" date="2016-01" db="EMBL/GenBank/DDBJ databases">
        <title>The new phylogeny of the genus Mycobacterium.</title>
        <authorList>
            <person name="Tarcisio F."/>
            <person name="Conor M."/>
            <person name="Antonella G."/>
            <person name="Elisabetta G."/>
            <person name="Giulia F.S."/>
            <person name="Sara T."/>
            <person name="Anna F."/>
            <person name="Clotilde B."/>
            <person name="Roberto B."/>
            <person name="Veronica D.S."/>
            <person name="Fabio R."/>
            <person name="Monica P."/>
            <person name="Olivier J."/>
            <person name="Enrico T."/>
            <person name="Nicola S."/>
        </authorList>
    </citation>
    <scope>NUCLEOTIDE SEQUENCE [LARGE SCALE GENOMIC DNA]</scope>
    <source>
        <strain evidence="7 8">DSM 44339</strain>
    </source>
</reference>
<accession>A0A1X1T135</accession>
<dbReference type="PIRSF" id="PIRSF036625">
    <property type="entry name" value="GAF_ANTAR"/>
    <property type="match status" value="1"/>
</dbReference>
<dbReference type="GO" id="GO:0003723">
    <property type="term" value="F:RNA binding"/>
    <property type="evidence" value="ECO:0007669"/>
    <property type="project" value="InterPro"/>
</dbReference>
<dbReference type="SUPFAM" id="SSF55781">
    <property type="entry name" value="GAF domain-like"/>
    <property type="match status" value="1"/>
</dbReference>
<dbReference type="EMBL" id="LQOS01000043">
    <property type="protein sequence ID" value="ORV37945.1"/>
    <property type="molecule type" value="Genomic_DNA"/>
</dbReference>
<dbReference type="Proteomes" id="UP000193564">
    <property type="component" value="Unassembled WGS sequence"/>
</dbReference>
<dbReference type="RefSeq" id="WP_163784047.1">
    <property type="nucleotide sequence ID" value="NZ_AP022605.1"/>
</dbReference>
<name>A0A1X1T135_9MYCO</name>
<keyword evidence="2" id="KW-0418">Kinase</keyword>
<dbReference type="EMBL" id="AP022605">
    <property type="protein sequence ID" value="BBZ06247.1"/>
    <property type="molecule type" value="Genomic_DNA"/>
</dbReference>
<evidence type="ECO:0000256" key="2">
    <source>
        <dbReference type="ARBA" id="ARBA00022777"/>
    </source>
</evidence>
<dbReference type="Gene3D" id="1.10.10.10">
    <property type="entry name" value="Winged helix-like DNA-binding domain superfamily/Winged helix DNA-binding domain"/>
    <property type="match status" value="1"/>
</dbReference>
<keyword evidence="1" id="KW-0808">Transferase</keyword>
<dbReference type="Proteomes" id="UP000467201">
    <property type="component" value="Chromosome"/>
</dbReference>
<evidence type="ECO:0000256" key="1">
    <source>
        <dbReference type="ARBA" id="ARBA00022679"/>
    </source>
</evidence>
<protein>
    <recommendedName>
        <fullName evidence="5">ANTAR domain-containing protein</fullName>
    </recommendedName>
</protein>
<feature type="domain" description="ANTAR" evidence="5">
    <location>
        <begin position="163"/>
        <end position="224"/>
    </location>
</feature>
<dbReference type="InterPro" id="IPR011006">
    <property type="entry name" value="CheY-like_superfamily"/>
</dbReference>
<evidence type="ECO:0000256" key="4">
    <source>
        <dbReference type="ARBA" id="ARBA00023163"/>
    </source>
</evidence>
<dbReference type="InterPro" id="IPR012074">
    <property type="entry name" value="GAF_ANTAR"/>
</dbReference>
<dbReference type="KEGG" id="mdr:MDOR_04160"/>
<organism evidence="7 8">
    <name type="scientific">Mycolicibacterium doricum</name>
    <dbReference type="NCBI Taxonomy" id="126673"/>
    <lineage>
        <taxon>Bacteria</taxon>
        <taxon>Bacillati</taxon>
        <taxon>Actinomycetota</taxon>
        <taxon>Actinomycetes</taxon>
        <taxon>Mycobacteriales</taxon>
        <taxon>Mycobacteriaceae</taxon>
        <taxon>Mycolicibacterium</taxon>
    </lineage>
</organism>
<dbReference type="SUPFAM" id="SSF52172">
    <property type="entry name" value="CheY-like"/>
    <property type="match status" value="1"/>
</dbReference>
<dbReference type="InterPro" id="IPR036388">
    <property type="entry name" value="WH-like_DNA-bd_sf"/>
</dbReference>
<dbReference type="AlphaFoldDB" id="A0A1X1T135"/>
<keyword evidence="8" id="KW-1185">Reference proteome</keyword>
<evidence type="ECO:0000259" key="5">
    <source>
        <dbReference type="PROSITE" id="PS50921"/>
    </source>
</evidence>